<dbReference type="Proteomes" id="UP000003240">
    <property type="component" value="Unassembled WGS sequence"/>
</dbReference>
<sequence length="522" mass="55875">MAQQGISKVYYALSHWRNFRLKIFAGGILIGLVAGAVVVVFRYFIAYAEWLRTEAYAHLRHNPALIPAWFLFLLLVAFILGLIVKYEPMAGGSGIPQVKGVMLRRMKMVWQKVLPAKLAGGVLAIGAGLSLGREGPSIQLGAVVGQGLSRLMGQTKMEERYLLTSGASAGLAAAFNAPLAGVMFALEELHKNFSPAVLMAAMAASVTADWVSQLAFGQKAVFNFERLTALPPGYYGHVITLGVIAGLGGILFNQCLLRSLDLYDRQRVLPKIMQAAFPLLVGGLAGLILPEILGGGHELIGGISAGHYDLPLLFVLLAAKFSFTILSYGCGVPGGIFLPLLVIGALLGGSFATVSIQWTTIQVEYVNNFVILGMAALFAAITKAPVTGSILIMEMTGSFSHLFPLITISMTAHLVADIANSPPVYEALLNRSLAKQKPQTLAGSSERQTVAELVVCLDSKLDGKYIKDVAWPDSSLLVSIKRGEAEIVPKGDTKILAGDYLYILTDETNTKLIDDLAEARLS</sequence>
<evidence type="ECO:0000313" key="11">
    <source>
        <dbReference type="Proteomes" id="UP000003240"/>
    </source>
</evidence>
<dbReference type="GO" id="GO:0006813">
    <property type="term" value="P:potassium ion transport"/>
    <property type="evidence" value="ECO:0007669"/>
    <property type="project" value="InterPro"/>
</dbReference>
<feature type="transmembrane region" description="Helical" evidence="8">
    <location>
        <begin position="310"/>
        <end position="329"/>
    </location>
</feature>
<dbReference type="Pfam" id="PF00654">
    <property type="entry name" value="Voltage_CLC"/>
    <property type="match status" value="1"/>
</dbReference>
<dbReference type="PRINTS" id="PR00762">
    <property type="entry name" value="CLCHANNEL"/>
</dbReference>
<dbReference type="GO" id="GO:0005886">
    <property type="term" value="C:plasma membrane"/>
    <property type="evidence" value="ECO:0007669"/>
    <property type="project" value="TreeGrafter"/>
</dbReference>
<comment type="subcellular location">
    <subcellularLocation>
        <location evidence="1">Membrane</location>
        <topology evidence="1">Multi-pass membrane protein</topology>
    </subcellularLocation>
</comment>
<evidence type="ECO:0000256" key="1">
    <source>
        <dbReference type="ARBA" id="ARBA00004141"/>
    </source>
</evidence>
<dbReference type="InterPro" id="IPR014743">
    <property type="entry name" value="Cl-channel_core"/>
</dbReference>
<keyword evidence="3 8" id="KW-0812">Transmembrane</keyword>
<dbReference type="PROSITE" id="PS51202">
    <property type="entry name" value="RCK_C"/>
    <property type="match status" value="1"/>
</dbReference>
<keyword evidence="5" id="KW-0406">Ion transport</keyword>
<feature type="transmembrane region" description="Helical" evidence="8">
    <location>
        <begin position="272"/>
        <end position="290"/>
    </location>
</feature>
<dbReference type="GO" id="GO:0008324">
    <property type="term" value="F:monoatomic cation transmembrane transporter activity"/>
    <property type="evidence" value="ECO:0007669"/>
    <property type="project" value="InterPro"/>
</dbReference>
<dbReference type="InterPro" id="IPR001807">
    <property type="entry name" value="ClC"/>
</dbReference>
<dbReference type="Gene3D" id="1.10.3080.10">
    <property type="entry name" value="Clc chloride channel"/>
    <property type="match status" value="1"/>
</dbReference>
<keyword evidence="7" id="KW-0868">Chloride</keyword>
<organism evidence="10 11">
    <name type="scientific">Acetonema longum DSM 6540</name>
    <dbReference type="NCBI Taxonomy" id="1009370"/>
    <lineage>
        <taxon>Bacteria</taxon>
        <taxon>Bacillati</taxon>
        <taxon>Bacillota</taxon>
        <taxon>Negativicutes</taxon>
        <taxon>Acetonemataceae</taxon>
        <taxon>Acetonema</taxon>
    </lineage>
</organism>
<evidence type="ECO:0000256" key="8">
    <source>
        <dbReference type="SAM" id="Phobius"/>
    </source>
</evidence>
<name>F7NQG0_9FIRM</name>
<dbReference type="SUPFAM" id="SSF116726">
    <property type="entry name" value="TrkA C-terminal domain-like"/>
    <property type="match status" value="1"/>
</dbReference>
<dbReference type="SUPFAM" id="SSF81340">
    <property type="entry name" value="Clc chloride channel"/>
    <property type="match status" value="1"/>
</dbReference>
<dbReference type="NCBIfam" id="NF003640">
    <property type="entry name" value="PRK05277.1"/>
    <property type="match status" value="1"/>
</dbReference>
<dbReference type="GO" id="GO:0005247">
    <property type="term" value="F:voltage-gated chloride channel activity"/>
    <property type="evidence" value="ECO:0007669"/>
    <property type="project" value="TreeGrafter"/>
</dbReference>
<evidence type="ECO:0000256" key="4">
    <source>
        <dbReference type="ARBA" id="ARBA00022989"/>
    </source>
</evidence>
<dbReference type="eggNOG" id="COG0038">
    <property type="taxonomic scope" value="Bacteria"/>
</dbReference>
<feature type="transmembrane region" description="Helical" evidence="8">
    <location>
        <begin position="21"/>
        <end position="45"/>
    </location>
</feature>
<evidence type="ECO:0000256" key="6">
    <source>
        <dbReference type="ARBA" id="ARBA00023136"/>
    </source>
</evidence>
<dbReference type="InterPro" id="IPR036721">
    <property type="entry name" value="RCK_C_sf"/>
</dbReference>
<evidence type="ECO:0000313" key="10">
    <source>
        <dbReference type="EMBL" id="EGO61738.1"/>
    </source>
</evidence>
<dbReference type="PANTHER" id="PTHR45711">
    <property type="entry name" value="CHLORIDE CHANNEL PROTEIN"/>
    <property type="match status" value="1"/>
</dbReference>
<keyword evidence="11" id="KW-1185">Reference proteome</keyword>
<feature type="transmembrane region" description="Helical" evidence="8">
    <location>
        <begin position="370"/>
        <end position="393"/>
    </location>
</feature>
<evidence type="ECO:0000256" key="3">
    <source>
        <dbReference type="ARBA" id="ARBA00022692"/>
    </source>
</evidence>
<feature type="domain" description="RCK C-terminal" evidence="9">
    <location>
        <begin position="438"/>
        <end position="519"/>
    </location>
</feature>
<evidence type="ECO:0000256" key="7">
    <source>
        <dbReference type="ARBA" id="ARBA00023214"/>
    </source>
</evidence>
<protein>
    <submittedName>
        <fullName evidence="10">Cl-channel, voltage-gated family protein</fullName>
    </submittedName>
</protein>
<dbReference type="eggNOG" id="COG0569">
    <property type="taxonomic scope" value="Bacteria"/>
</dbReference>
<keyword evidence="4 8" id="KW-1133">Transmembrane helix</keyword>
<keyword evidence="6 8" id="KW-0472">Membrane</keyword>
<dbReference type="PANTHER" id="PTHR45711:SF6">
    <property type="entry name" value="CHLORIDE CHANNEL PROTEIN"/>
    <property type="match status" value="1"/>
</dbReference>
<dbReference type="STRING" id="1009370.ALO_21796"/>
<feature type="transmembrane region" description="Helical" evidence="8">
    <location>
        <begin position="161"/>
        <end position="186"/>
    </location>
</feature>
<dbReference type="Pfam" id="PF02080">
    <property type="entry name" value="TrkA_C"/>
    <property type="match status" value="1"/>
</dbReference>
<dbReference type="Gene3D" id="3.30.70.1450">
    <property type="entry name" value="Regulator of K+ conductance, C-terminal domain"/>
    <property type="match status" value="1"/>
</dbReference>
<evidence type="ECO:0000259" key="9">
    <source>
        <dbReference type="PROSITE" id="PS51202"/>
    </source>
</evidence>
<dbReference type="RefSeq" id="WP_004100203.1">
    <property type="nucleotide sequence ID" value="NZ_AFGF01000294.1"/>
</dbReference>
<gene>
    <name evidence="10" type="ORF">ALO_21796</name>
</gene>
<feature type="transmembrane region" description="Helical" evidence="8">
    <location>
        <begin position="336"/>
        <end position="358"/>
    </location>
</feature>
<proteinExistence type="predicted"/>
<comment type="caution">
    <text evidence="10">The sequence shown here is derived from an EMBL/GenBank/DDBJ whole genome shotgun (WGS) entry which is preliminary data.</text>
</comment>
<feature type="transmembrane region" description="Helical" evidence="8">
    <location>
        <begin position="234"/>
        <end position="252"/>
    </location>
</feature>
<keyword evidence="2" id="KW-0813">Transport</keyword>
<dbReference type="CDD" id="cd01031">
    <property type="entry name" value="EriC"/>
    <property type="match status" value="1"/>
</dbReference>
<accession>F7NQG0</accession>
<reference evidence="10 11" key="1">
    <citation type="journal article" date="2011" name="EMBO J.">
        <title>Structural diversity of bacterial flagellar motors.</title>
        <authorList>
            <person name="Chen S."/>
            <person name="Beeby M."/>
            <person name="Murphy G.E."/>
            <person name="Leadbetter J.R."/>
            <person name="Hendrixson D.R."/>
            <person name="Briegel A."/>
            <person name="Li Z."/>
            <person name="Shi J."/>
            <person name="Tocheva E.I."/>
            <person name="Muller A."/>
            <person name="Dobro M.J."/>
            <person name="Jensen G.J."/>
        </authorList>
    </citation>
    <scope>NUCLEOTIDE SEQUENCE [LARGE SCALE GENOMIC DNA]</scope>
    <source>
        <strain evidence="10 11">DSM 6540</strain>
    </source>
</reference>
<dbReference type="InterPro" id="IPR006037">
    <property type="entry name" value="RCK_C"/>
</dbReference>
<evidence type="ECO:0000256" key="2">
    <source>
        <dbReference type="ARBA" id="ARBA00022448"/>
    </source>
</evidence>
<dbReference type="OrthoDB" id="9812438at2"/>
<feature type="transmembrane region" description="Helical" evidence="8">
    <location>
        <begin position="65"/>
        <end position="84"/>
    </location>
</feature>
<evidence type="ECO:0000256" key="5">
    <source>
        <dbReference type="ARBA" id="ARBA00023065"/>
    </source>
</evidence>
<dbReference type="AlphaFoldDB" id="F7NQG0"/>
<dbReference type="EMBL" id="AFGF01000294">
    <property type="protein sequence ID" value="EGO61738.1"/>
    <property type="molecule type" value="Genomic_DNA"/>
</dbReference>